<dbReference type="InterPro" id="IPR053142">
    <property type="entry name" value="PchR_regulatory_protein"/>
</dbReference>
<sequence>MNGTDFHLNFNRFFDELRLTSQSRACADQMELPTSAGEGGIRRFLPRHDMEVVLSEYALHRDCVLSLATEAPMVELSYTMQGGRGLRVDGEEYSMMPGMCSLQFINQADYCFEFGGKEAFTMVSICIPVTSFHHFMEAADGTRSVDFTQIMGWRSFRSFQETTLPAATVILNRLMEHARNGRATNIEIECSVLELLSMSFRSFLADGLPGRSKLGRTDMLKIREARDILLERMAEPPSLLELSRLIGLNDYKLKTGFKEMYGATVYGYLREQRLEKAYRLLTEGKMNVIDVSCAVGYSNSSYFAEAFRTKYGINPGSLVRRSSASFLHDRSLP</sequence>
<dbReference type="AlphaFoldDB" id="H3SC19"/>
<dbReference type="GO" id="GO:0043565">
    <property type="term" value="F:sequence-specific DNA binding"/>
    <property type="evidence" value="ECO:0007669"/>
    <property type="project" value="InterPro"/>
</dbReference>
<dbReference type="SMART" id="SM00342">
    <property type="entry name" value="HTH_ARAC"/>
    <property type="match status" value="1"/>
</dbReference>
<accession>H3SC19</accession>
<dbReference type="PATRIC" id="fig|1131935.3.peg.1050"/>
<evidence type="ECO:0000256" key="1">
    <source>
        <dbReference type="ARBA" id="ARBA00023015"/>
    </source>
</evidence>
<dbReference type="RefSeq" id="WP_006675570.1">
    <property type="nucleotide sequence ID" value="NZ_AHKH01000008.1"/>
</dbReference>
<dbReference type="PROSITE" id="PS01124">
    <property type="entry name" value="HTH_ARAC_FAMILY_2"/>
    <property type="match status" value="1"/>
</dbReference>
<evidence type="ECO:0000313" key="5">
    <source>
        <dbReference type="Proteomes" id="UP000003900"/>
    </source>
</evidence>
<reference evidence="4 5" key="1">
    <citation type="journal article" date="2012" name="J. Bacteriol.">
        <title>Genome Sequence of the Pattern-Forming Social Bacterium Paenibacillus dendritiformis C454 Chiral Morphotype.</title>
        <authorList>
            <person name="Sirota-Madi A."/>
            <person name="Olender T."/>
            <person name="Helman Y."/>
            <person name="Brainis I."/>
            <person name="Finkelshtein A."/>
            <person name="Roth D."/>
            <person name="Hagai E."/>
            <person name="Leshkowitz D."/>
            <person name="Brodsky L."/>
            <person name="Galatenko V."/>
            <person name="Nikolaev V."/>
            <person name="Gutnick D.L."/>
            <person name="Lancet D."/>
            <person name="Ben-Jacob E."/>
        </authorList>
    </citation>
    <scope>NUCLEOTIDE SEQUENCE [LARGE SCALE GENOMIC DNA]</scope>
    <source>
        <strain evidence="4 5">C454</strain>
    </source>
</reference>
<dbReference type="PANTHER" id="PTHR47893">
    <property type="entry name" value="REGULATORY PROTEIN PCHR"/>
    <property type="match status" value="1"/>
</dbReference>
<dbReference type="EMBL" id="AHKH01000008">
    <property type="protein sequence ID" value="EHQ63533.1"/>
    <property type="molecule type" value="Genomic_DNA"/>
</dbReference>
<organism evidence="4 5">
    <name type="scientific">Paenibacillus dendritiformis C454</name>
    <dbReference type="NCBI Taxonomy" id="1131935"/>
    <lineage>
        <taxon>Bacteria</taxon>
        <taxon>Bacillati</taxon>
        <taxon>Bacillota</taxon>
        <taxon>Bacilli</taxon>
        <taxon>Bacillales</taxon>
        <taxon>Paenibacillaceae</taxon>
        <taxon>Paenibacillus</taxon>
    </lineage>
</organism>
<feature type="domain" description="HTH araC/xylS-type" evidence="3">
    <location>
        <begin position="223"/>
        <end position="321"/>
    </location>
</feature>
<evidence type="ECO:0000256" key="2">
    <source>
        <dbReference type="ARBA" id="ARBA00023163"/>
    </source>
</evidence>
<dbReference type="GO" id="GO:0003700">
    <property type="term" value="F:DNA-binding transcription factor activity"/>
    <property type="evidence" value="ECO:0007669"/>
    <property type="project" value="InterPro"/>
</dbReference>
<protein>
    <submittedName>
        <fullName evidence="4">AraC family transcriptional regulator</fullName>
    </submittedName>
</protein>
<dbReference type="PANTHER" id="PTHR47893:SF1">
    <property type="entry name" value="REGULATORY PROTEIN PCHR"/>
    <property type="match status" value="1"/>
</dbReference>
<name>H3SC19_9BACL</name>
<dbReference type="InterPro" id="IPR018060">
    <property type="entry name" value="HTH_AraC"/>
</dbReference>
<evidence type="ECO:0000259" key="3">
    <source>
        <dbReference type="PROSITE" id="PS01124"/>
    </source>
</evidence>
<evidence type="ECO:0000313" key="4">
    <source>
        <dbReference type="EMBL" id="EHQ63533.1"/>
    </source>
</evidence>
<dbReference type="STRING" id="1131935.PDENDC454_05276"/>
<dbReference type="Proteomes" id="UP000003900">
    <property type="component" value="Unassembled WGS sequence"/>
</dbReference>
<keyword evidence="5" id="KW-1185">Reference proteome</keyword>
<dbReference type="OrthoDB" id="9782503at2"/>
<comment type="caution">
    <text evidence="4">The sequence shown here is derived from an EMBL/GenBank/DDBJ whole genome shotgun (WGS) entry which is preliminary data.</text>
</comment>
<dbReference type="InterPro" id="IPR009057">
    <property type="entry name" value="Homeodomain-like_sf"/>
</dbReference>
<keyword evidence="2" id="KW-0804">Transcription</keyword>
<dbReference type="Gene3D" id="1.10.10.60">
    <property type="entry name" value="Homeodomain-like"/>
    <property type="match status" value="2"/>
</dbReference>
<dbReference type="Pfam" id="PF12833">
    <property type="entry name" value="HTH_18"/>
    <property type="match status" value="1"/>
</dbReference>
<gene>
    <name evidence="4" type="ORF">PDENDC454_05276</name>
</gene>
<keyword evidence="1" id="KW-0805">Transcription regulation</keyword>
<proteinExistence type="predicted"/>
<dbReference type="SUPFAM" id="SSF46689">
    <property type="entry name" value="Homeodomain-like"/>
    <property type="match status" value="2"/>
</dbReference>